<dbReference type="AlphaFoldDB" id="A0A9D4DUA8"/>
<organism evidence="1 2">
    <name type="scientific">Dreissena polymorpha</name>
    <name type="common">Zebra mussel</name>
    <name type="synonym">Mytilus polymorpha</name>
    <dbReference type="NCBI Taxonomy" id="45954"/>
    <lineage>
        <taxon>Eukaryota</taxon>
        <taxon>Metazoa</taxon>
        <taxon>Spiralia</taxon>
        <taxon>Lophotrochozoa</taxon>
        <taxon>Mollusca</taxon>
        <taxon>Bivalvia</taxon>
        <taxon>Autobranchia</taxon>
        <taxon>Heteroconchia</taxon>
        <taxon>Euheterodonta</taxon>
        <taxon>Imparidentia</taxon>
        <taxon>Neoheterodontei</taxon>
        <taxon>Myida</taxon>
        <taxon>Dreissenoidea</taxon>
        <taxon>Dreissenidae</taxon>
        <taxon>Dreissena</taxon>
    </lineage>
</organism>
<evidence type="ECO:0000313" key="2">
    <source>
        <dbReference type="Proteomes" id="UP000828390"/>
    </source>
</evidence>
<sequence>MALQGSLRHAVYSVDSPTQPFPDRSGLGLVQVLVFVLTPTLHVTEQPDHVDQSDQLPCT</sequence>
<evidence type="ECO:0000313" key="1">
    <source>
        <dbReference type="EMBL" id="KAH3754740.1"/>
    </source>
</evidence>
<reference evidence="1" key="1">
    <citation type="journal article" date="2019" name="bioRxiv">
        <title>The Genome of the Zebra Mussel, Dreissena polymorpha: A Resource for Invasive Species Research.</title>
        <authorList>
            <person name="McCartney M.A."/>
            <person name="Auch B."/>
            <person name="Kono T."/>
            <person name="Mallez S."/>
            <person name="Zhang Y."/>
            <person name="Obille A."/>
            <person name="Becker A."/>
            <person name="Abrahante J.E."/>
            <person name="Garbe J."/>
            <person name="Badalamenti J.P."/>
            <person name="Herman A."/>
            <person name="Mangelson H."/>
            <person name="Liachko I."/>
            <person name="Sullivan S."/>
            <person name="Sone E.D."/>
            <person name="Koren S."/>
            <person name="Silverstein K.A.T."/>
            <person name="Beckman K.B."/>
            <person name="Gohl D.M."/>
        </authorList>
    </citation>
    <scope>NUCLEOTIDE SEQUENCE</scope>
    <source>
        <strain evidence="1">Duluth1</strain>
        <tissue evidence="1">Whole animal</tissue>
    </source>
</reference>
<protein>
    <submittedName>
        <fullName evidence="1">Uncharacterized protein</fullName>
    </submittedName>
</protein>
<accession>A0A9D4DUA8</accession>
<gene>
    <name evidence="1" type="ORF">DPMN_189421</name>
</gene>
<keyword evidence="2" id="KW-1185">Reference proteome</keyword>
<proteinExistence type="predicted"/>
<reference evidence="1" key="2">
    <citation type="submission" date="2020-11" db="EMBL/GenBank/DDBJ databases">
        <authorList>
            <person name="McCartney M.A."/>
            <person name="Auch B."/>
            <person name="Kono T."/>
            <person name="Mallez S."/>
            <person name="Becker A."/>
            <person name="Gohl D.M."/>
            <person name="Silverstein K.A.T."/>
            <person name="Koren S."/>
            <person name="Bechman K.B."/>
            <person name="Herman A."/>
            <person name="Abrahante J.E."/>
            <person name="Garbe J."/>
        </authorList>
    </citation>
    <scope>NUCLEOTIDE SEQUENCE</scope>
    <source>
        <strain evidence="1">Duluth1</strain>
        <tissue evidence="1">Whole animal</tissue>
    </source>
</reference>
<dbReference type="EMBL" id="JAIWYP010000010">
    <property type="protein sequence ID" value="KAH3754740.1"/>
    <property type="molecule type" value="Genomic_DNA"/>
</dbReference>
<dbReference type="Proteomes" id="UP000828390">
    <property type="component" value="Unassembled WGS sequence"/>
</dbReference>
<name>A0A9D4DUA8_DREPO</name>
<comment type="caution">
    <text evidence="1">The sequence shown here is derived from an EMBL/GenBank/DDBJ whole genome shotgun (WGS) entry which is preliminary data.</text>
</comment>